<organism evidence="2 3">
    <name type="scientific">Cadophora malorum</name>
    <dbReference type="NCBI Taxonomy" id="108018"/>
    <lineage>
        <taxon>Eukaryota</taxon>
        <taxon>Fungi</taxon>
        <taxon>Dikarya</taxon>
        <taxon>Ascomycota</taxon>
        <taxon>Pezizomycotina</taxon>
        <taxon>Leotiomycetes</taxon>
        <taxon>Helotiales</taxon>
        <taxon>Ploettnerulaceae</taxon>
        <taxon>Cadophora</taxon>
    </lineage>
</organism>
<evidence type="ECO:0000256" key="1">
    <source>
        <dbReference type="SAM" id="MobiDB-lite"/>
    </source>
</evidence>
<dbReference type="EMBL" id="JAFJYH010000272">
    <property type="protein sequence ID" value="KAG4414278.1"/>
    <property type="molecule type" value="Genomic_DNA"/>
</dbReference>
<accession>A0A8H7T8I1</accession>
<gene>
    <name evidence="2" type="ORF">IFR04_012574</name>
</gene>
<dbReference type="Proteomes" id="UP000664132">
    <property type="component" value="Unassembled WGS sequence"/>
</dbReference>
<dbReference type="OrthoDB" id="3511077at2759"/>
<reference evidence="2" key="1">
    <citation type="submission" date="2021-02" db="EMBL/GenBank/DDBJ databases">
        <title>Genome sequence Cadophora malorum strain M34.</title>
        <authorList>
            <person name="Stefanovic E."/>
            <person name="Vu D."/>
            <person name="Scully C."/>
            <person name="Dijksterhuis J."/>
            <person name="Roader J."/>
            <person name="Houbraken J."/>
        </authorList>
    </citation>
    <scope>NUCLEOTIDE SEQUENCE</scope>
    <source>
        <strain evidence="2">M34</strain>
    </source>
</reference>
<feature type="region of interest" description="Disordered" evidence="1">
    <location>
        <begin position="226"/>
        <end position="267"/>
    </location>
</feature>
<proteinExistence type="predicted"/>
<protein>
    <submittedName>
        <fullName evidence="2">Uncharacterized protein</fullName>
    </submittedName>
</protein>
<name>A0A8H7T8I1_9HELO</name>
<sequence>MSLPEEPTMMAAVSGTPHSTPEPEDSGAHNPELSAAQRVERLRAENDNLRIQLDETHVRLLHSQICCQAEAQGRQSEAQIRHIMQQGMDAVQKTYFQLAASYKTTLSKNDGERAKFLEDIRQAEELVATQKQLIELYEAREQQQQQQPASHLVDGDPLLSQYGVHGHSQYPTYQQSHSQGFIIDPARLPPLSDLDYRLGPSIEPCNPDATTSTPVTEYQAPIIPVQSSPLATVAQHDVMGHDQARSDGNKRQTEDTGAKSNRKRKTK</sequence>
<comment type="caution">
    <text evidence="2">The sequence shown here is derived from an EMBL/GenBank/DDBJ whole genome shotgun (WGS) entry which is preliminary data.</text>
</comment>
<evidence type="ECO:0000313" key="3">
    <source>
        <dbReference type="Proteomes" id="UP000664132"/>
    </source>
</evidence>
<dbReference type="AlphaFoldDB" id="A0A8H7T8I1"/>
<feature type="compositionally biased region" description="Basic and acidic residues" evidence="1">
    <location>
        <begin position="238"/>
        <end position="257"/>
    </location>
</feature>
<feature type="region of interest" description="Disordered" evidence="1">
    <location>
        <begin position="1"/>
        <end position="35"/>
    </location>
</feature>
<keyword evidence="3" id="KW-1185">Reference proteome</keyword>
<evidence type="ECO:0000313" key="2">
    <source>
        <dbReference type="EMBL" id="KAG4414278.1"/>
    </source>
</evidence>